<feature type="compositionally biased region" description="Acidic residues" evidence="16">
    <location>
        <begin position="422"/>
        <end position="440"/>
    </location>
</feature>
<comment type="catalytic activity">
    <reaction evidence="14">
        <text>[(1-&gt;4)-beta-D-glucosyl]n+m + reduced acceptor + O2 = 4-dehydro-beta-D-glucosyl-[(1-&gt;4)-beta-D-glucosyl]n-1 + [(1-&gt;4)-beta-D-glucosyl]m + acceptor + H2O.</text>
        <dbReference type="EC" id="1.14.99.56"/>
    </reaction>
</comment>
<evidence type="ECO:0000256" key="14">
    <source>
        <dbReference type="ARBA" id="ARBA00045077"/>
    </source>
</evidence>
<feature type="domain" description="CBM1" evidence="17">
    <location>
        <begin position="472"/>
        <end position="507"/>
    </location>
</feature>
<keyword evidence="3" id="KW-0964">Secreted</keyword>
<name>A0ABR2VGM1_9PEZI</name>
<dbReference type="EMBL" id="JARVKF010000006">
    <property type="protein sequence ID" value="KAK9426078.1"/>
    <property type="molecule type" value="Genomic_DNA"/>
</dbReference>
<evidence type="ECO:0000313" key="19">
    <source>
        <dbReference type="Proteomes" id="UP001408356"/>
    </source>
</evidence>
<evidence type="ECO:0000256" key="15">
    <source>
        <dbReference type="ARBA" id="ARBA00047174"/>
    </source>
</evidence>
<dbReference type="InterPro" id="IPR035971">
    <property type="entry name" value="CBD_sf"/>
</dbReference>
<dbReference type="SMART" id="SM00236">
    <property type="entry name" value="fCBD"/>
    <property type="match status" value="1"/>
</dbReference>
<accession>A0ABR2VGM1</accession>
<comment type="cofactor">
    <cofactor evidence="1">
        <name>Cu(2+)</name>
        <dbReference type="ChEBI" id="CHEBI:29036"/>
    </cofactor>
</comment>
<evidence type="ECO:0000256" key="5">
    <source>
        <dbReference type="ARBA" id="ARBA00022729"/>
    </source>
</evidence>
<organism evidence="18 19">
    <name type="scientific">Seiridium unicorne</name>
    <dbReference type="NCBI Taxonomy" id="138068"/>
    <lineage>
        <taxon>Eukaryota</taxon>
        <taxon>Fungi</taxon>
        <taxon>Dikarya</taxon>
        <taxon>Ascomycota</taxon>
        <taxon>Pezizomycotina</taxon>
        <taxon>Sordariomycetes</taxon>
        <taxon>Xylariomycetidae</taxon>
        <taxon>Amphisphaeriales</taxon>
        <taxon>Sporocadaceae</taxon>
        <taxon>Seiridium</taxon>
    </lineage>
</organism>
<evidence type="ECO:0000256" key="12">
    <source>
        <dbReference type="ARBA" id="ARBA00023326"/>
    </source>
</evidence>
<evidence type="ECO:0000256" key="1">
    <source>
        <dbReference type="ARBA" id="ARBA00001973"/>
    </source>
</evidence>
<evidence type="ECO:0000256" key="13">
    <source>
        <dbReference type="ARBA" id="ARBA00044502"/>
    </source>
</evidence>
<evidence type="ECO:0000256" key="4">
    <source>
        <dbReference type="ARBA" id="ARBA00022723"/>
    </source>
</evidence>
<dbReference type="Pfam" id="PF03443">
    <property type="entry name" value="AA9"/>
    <property type="match status" value="1"/>
</dbReference>
<keyword evidence="12" id="KW-0624">Polysaccharide degradation</keyword>
<evidence type="ECO:0000256" key="9">
    <source>
        <dbReference type="ARBA" id="ARBA00023033"/>
    </source>
</evidence>
<evidence type="ECO:0000256" key="6">
    <source>
        <dbReference type="ARBA" id="ARBA00023001"/>
    </source>
</evidence>
<dbReference type="Gene3D" id="2.70.50.70">
    <property type="match status" value="1"/>
</dbReference>
<proteinExistence type="inferred from homology"/>
<evidence type="ECO:0000313" key="18">
    <source>
        <dbReference type="EMBL" id="KAK9426078.1"/>
    </source>
</evidence>
<evidence type="ECO:0000256" key="2">
    <source>
        <dbReference type="ARBA" id="ARBA00004613"/>
    </source>
</evidence>
<reference evidence="18 19" key="1">
    <citation type="journal article" date="2024" name="J. Plant Pathol.">
        <title>Sequence and assembly of the genome of Seiridium unicorne, isolate CBS 538.82, causal agent of cypress canker disease.</title>
        <authorList>
            <person name="Scali E."/>
            <person name="Rocca G.D."/>
            <person name="Danti R."/>
            <person name="Garbelotto M."/>
            <person name="Barberini S."/>
            <person name="Baroncelli R."/>
            <person name="Emiliani G."/>
        </authorList>
    </citation>
    <scope>NUCLEOTIDE SEQUENCE [LARGE SCALE GENOMIC DNA]</scope>
    <source>
        <strain evidence="18 19">BM-138-508</strain>
    </source>
</reference>
<keyword evidence="10" id="KW-1015">Disulfide bond</keyword>
<dbReference type="PANTHER" id="PTHR33353">
    <property type="entry name" value="PUTATIVE (AFU_ORTHOLOGUE AFUA_1G12560)-RELATED"/>
    <property type="match status" value="1"/>
</dbReference>
<evidence type="ECO:0000256" key="16">
    <source>
        <dbReference type="SAM" id="MobiDB-lite"/>
    </source>
</evidence>
<keyword evidence="19" id="KW-1185">Reference proteome</keyword>
<gene>
    <name evidence="18" type="ORF">SUNI508_12622</name>
</gene>
<evidence type="ECO:0000256" key="10">
    <source>
        <dbReference type="ARBA" id="ARBA00023157"/>
    </source>
</evidence>
<dbReference type="InterPro" id="IPR049892">
    <property type="entry name" value="AA9"/>
</dbReference>
<evidence type="ECO:0000259" key="17">
    <source>
        <dbReference type="PROSITE" id="PS51164"/>
    </source>
</evidence>
<dbReference type="SUPFAM" id="SSF57180">
    <property type="entry name" value="Cellulose-binding domain"/>
    <property type="match status" value="1"/>
</dbReference>
<comment type="caution">
    <text evidence="18">The sequence shown here is derived from an EMBL/GenBank/DDBJ whole genome shotgun (WGS) entry which is preliminary data.</text>
</comment>
<dbReference type="InterPro" id="IPR000254">
    <property type="entry name" value="CBD"/>
</dbReference>
<evidence type="ECO:0000256" key="8">
    <source>
        <dbReference type="ARBA" id="ARBA00023008"/>
    </source>
</evidence>
<keyword evidence="18" id="KW-0378">Hydrolase</keyword>
<dbReference type="PANTHER" id="PTHR33353:SF34">
    <property type="entry name" value="ENDO-BETA-1,4-GLUCANASE D"/>
    <property type="match status" value="1"/>
</dbReference>
<dbReference type="PROSITE" id="PS00562">
    <property type="entry name" value="CBM1_1"/>
    <property type="match status" value="1"/>
</dbReference>
<dbReference type="Pfam" id="PF00734">
    <property type="entry name" value="CBM_1"/>
    <property type="match status" value="1"/>
</dbReference>
<protein>
    <recommendedName>
        <fullName evidence="15">lytic cellulose monooxygenase (C4-dehydrogenating)</fullName>
        <ecNumber evidence="15">1.14.99.56</ecNumber>
    </recommendedName>
</protein>
<dbReference type="EC" id="1.14.99.56" evidence="15"/>
<dbReference type="InterPro" id="IPR005103">
    <property type="entry name" value="AA9_LPMO"/>
</dbReference>
<keyword evidence="8" id="KW-0186">Copper</keyword>
<evidence type="ECO:0000256" key="7">
    <source>
        <dbReference type="ARBA" id="ARBA00023002"/>
    </source>
</evidence>
<comment type="subcellular location">
    <subcellularLocation>
        <location evidence="2">Secreted</location>
    </subcellularLocation>
</comment>
<dbReference type="Proteomes" id="UP001408356">
    <property type="component" value="Unassembled WGS sequence"/>
</dbReference>
<keyword evidence="11" id="KW-0119">Carbohydrate metabolism</keyword>
<keyword evidence="9" id="KW-0503">Monooxygenase</keyword>
<dbReference type="PROSITE" id="PS51164">
    <property type="entry name" value="CBM1_2"/>
    <property type="match status" value="1"/>
</dbReference>
<feature type="region of interest" description="Disordered" evidence="16">
    <location>
        <begin position="412"/>
        <end position="450"/>
    </location>
</feature>
<dbReference type="GO" id="GO:0016787">
    <property type="term" value="F:hydrolase activity"/>
    <property type="evidence" value="ECO:0007669"/>
    <property type="project" value="UniProtKB-KW"/>
</dbReference>
<keyword evidence="7" id="KW-0560">Oxidoreductase</keyword>
<keyword evidence="6" id="KW-0136">Cellulose degradation</keyword>
<dbReference type="CDD" id="cd21175">
    <property type="entry name" value="LPMO_AA9"/>
    <property type="match status" value="1"/>
</dbReference>
<comment type="similarity">
    <text evidence="13">Belongs to the polysaccharide monooxygenase AA9 family.</text>
</comment>
<evidence type="ECO:0000256" key="11">
    <source>
        <dbReference type="ARBA" id="ARBA00023277"/>
    </source>
</evidence>
<feature type="compositionally biased region" description="Low complexity" evidence="16">
    <location>
        <begin position="412"/>
        <end position="421"/>
    </location>
</feature>
<sequence length="507" mass="51820">MESLEPQRLGAPRREAGDVPKTVCCITADWARQLFHQSGSPVVCSEYNVYESASGDGRHRVWYILFFNPPPSLQQTKLCAIRQGSHPDILSTCYSIAMSFKSSLALAGAFASSALAHGTVSGFVTDGTWNQGFLLDYYYDKVNSGSFPDIAAWYAEDLDIGFVSPSSYQTADINCHINAEPGALTTTVTAGGTVEFQWTTWPHGIGPVLTYVAACGSNCSAVDKTTLEWVKIDESGYDSSTSTWAAQALIDNNSTWTTTVPSTLAAGNYVFRHEIIALHGASSADGAQNYPQCMNIEVTGSGTDSPSGTLGTALYNEDDPGILFNPYAATIDYTIPGPALYTGGSGSAATSVAATTTAAAATSTKAASSAVATSTSAAVATSTSAAAVTSSAAAVTDAAAVTELASVSATSSAAPATTSAADSDEGGDDDDDECDSDGDEPTSVAASSAVPTTLVTRTSSAAAAASTAASSGSVALYGQCGGTNYSGSTVCASGTCTAYNDYYSQCI</sequence>
<keyword evidence="5" id="KW-0732">Signal</keyword>
<evidence type="ECO:0000256" key="3">
    <source>
        <dbReference type="ARBA" id="ARBA00022525"/>
    </source>
</evidence>
<keyword evidence="4" id="KW-0479">Metal-binding</keyword>